<reference evidence="1 2" key="1">
    <citation type="journal article" date="2021" name="Elife">
        <title>Chloroplast acquisition without the gene transfer in kleptoplastic sea slugs, Plakobranchus ocellatus.</title>
        <authorList>
            <person name="Maeda T."/>
            <person name="Takahashi S."/>
            <person name="Yoshida T."/>
            <person name="Shimamura S."/>
            <person name="Takaki Y."/>
            <person name="Nagai Y."/>
            <person name="Toyoda A."/>
            <person name="Suzuki Y."/>
            <person name="Arimoto A."/>
            <person name="Ishii H."/>
            <person name="Satoh N."/>
            <person name="Nishiyama T."/>
            <person name="Hasebe M."/>
            <person name="Maruyama T."/>
            <person name="Minagawa J."/>
            <person name="Obokata J."/>
            <person name="Shigenobu S."/>
        </authorList>
    </citation>
    <scope>NUCLEOTIDE SEQUENCE [LARGE SCALE GENOMIC DNA]</scope>
</reference>
<gene>
    <name evidence="1" type="ORF">ElyMa_004832400</name>
</gene>
<sequence>MMTSDAITIVVSGGLEHGLVFESQVLPRSVSAPSPAARSERYEGNLQDALGRVATSNSGNALTRALQATRFQVLKDFAAKFF</sequence>
<comment type="caution">
    <text evidence="1">The sequence shown here is derived from an EMBL/GenBank/DDBJ whole genome shotgun (WGS) entry which is preliminary data.</text>
</comment>
<evidence type="ECO:0000313" key="2">
    <source>
        <dbReference type="Proteomes" id="UP000762676"/>
    </source>
</evidence>
<dbReference type="Proteomes" id="UP000762676">
    <property type="component" value="Unassembled WGS sequence"/>
</dbReference>
<protein>
    <submittedName>
        <fullName evidence="1">Uncharacterized protein</fullName>
    </submittedName>
</protein>
<dbReference type="AlphaFoldDB" id="A0AAV4IMG7"/>
<keyword evidence="2" id="KW-1185">Reference proteome</keyword>
<proteinExistence type="predicted"/>
<organism evidence="1 2">
    <name type="scientific">Elysia marginata</name>
    <dbReference type="NCBI Taxonomy" id="1093978"/>
    <lineage>
        <taxon>Eukaryota</taxon>
        <taxon>Metazoa</taxon>
        <taxon>Spiralia</taxon>
        <taxon>Lophotrochozoa</taxon>
        <taxon>Mollusca</taxon>
        <taxon>Gastropoda</taxon>
        <taxon>Heterobranchia</taxon>
        <taxon>Euthyneura</taxon>
        <taxon>Panpulmonata</taxon>
        <taxon>Sacoglossa</taxon>
        <taxon>Placobranchoidea</taxon>
        <taxon>Plakobranchidae</taxon>
        <taxon>Elysia</taxon>
    </lineage>
</organism>
<name>A0AAV4IMG7_9GAST</name>
<dbReference type="EMBL" id="BMAT01009664">
    <property type="protein sequence ID" value="GFS11341.1"/>
    <property type="molecule type" value="Genomic_DNA"/>
</dbReference>
<evidence type="ECO:0000313" key="1">
    <source>
        <dbReference type="EMBL" id="GFS11341.1"/>
    </source>
</evidence>
<accession>A0AAV4IMG7</accession>